<dbReference type="RefSeq" id="XP_009169269.1">
    <property type="nucleotide sequence ID" value="XM_009171005.1"/>
</dbReference>
<name>A0A074ZI33_OPIVI</name>
<organism evidence="1 2">
    <name type="scientific">Opisthorchis viverrini</name>
    <name type="common">Southeast Asian liver fluke</name>
    <dbReference type="NCBI Taxonomy" id="6198"/>
    <lineage>
        <taxon>Eukaryota</taxon>
        <taxon>Metazoa</taxon>
        <taxon>Spiralia</taxon>
        <taxon>Lophotrochozoa</taxon>
        <taxon>Platyhelminthes</taxon>
        <taxon>Trematoda</taxon>
        <taxon>Digenea</taxon>
        <taxon>Opisthorchiida</taxon>
        <taxon>Opisthorchiata</taxon>
        <taxon>Opisthorchiidae</taxon>
        <taxon>Opisthorchis</taxon>
    </lineage>
</organism>
<protein>
    <submittedName>
        <fullName evidence="1">Uncharacterized protein</fullName>
    </submittedName>
</protein>
<evidence type="ECO:0000313" key="1">
    <source>
        <dbReference type="EMBL" id="KER26968.1"/>
    </source>
</evidence>
<sequence length="200" mass="21698">MAPVANYGTVLPIGSSSSSQRLEERIRTRVKREKLHLSKTQSANLLTGRSVVRTRPLPLDFPCPGLGNLSVSQPPSGGVTARHRKGATAGRYHYAGRGDGVGTLSLKNYGADGLCSNLLQHPHKSQCIVILFSRKGDWKQENCRSSPSCIKYFGILTCLSSTPKCAGSCIQSWLKVEGKRKSAHVEPFHAATEDPPVEML</sequence>
<evidence type="ECO:0000313" key="2">
    <source>
        <dbReference type="Proteomes" id="UP000054324"/>
    </source>
</evidence>
<reference evidence="1 2" key="1">
    <citation type="submission" date="2013-11" db="EMBL/GenBank/DDBJ databases">
        <title>Opisthorchis viverrini - life in the bile duct.</title>
        <authorList>
            <person name="Young N.D."/>
            <person name="Nagarajan N."/>
            <person name="Lin S.J."/>
            <person name="Korhonen P.K."/>
            <person name="Jex A.R."/>
            <person name="Hall R.S."/>
            <person name="Safavi-Hemami H."/>
            <person name="Kaewkong W."/>
            <person name="Bertrand D."/>
            <person name="Gao S."/>
            <person name="Seet Q."/>
            <person name="Wongkham S."/>
            <person name="Teh B.T."/>
            <person name="Wongkham C."/>
            <person name="Intapan P.M."/>
            <person name="Maleewong W."/>
            <person name="Yang X."/>
            <person name="Hu M."/>
            <person name="Wang Z."/>
            <person name="Hofmann A."/>
            <person name="Sternberg P.W."/>
            <person name="Tan P."/>
            <person name="Wang J."/>
            <person name="Gasser R.B."/>
        </authorList>
    </citation>
    <scope>NUCLEOTIDE SEQUENCE [LARGE SCALE GENOMIC DNA]</scope>
</reference>
<dbReference type="EMBL" id="KL596734">
    <property type="protein sequence ID" value="KER26968.1"/>
    <property type="molecule type" value="Genomic_DNA"/>
</dbReference>
<dbReference type="CTD" id="20320058"/>
<dbReference type="AlphaFoldDB" id="A0A074ZI33"/>
<dbReference type="KEGG" id="ovi:T265_05876"/>
<dbReference type="GeneID" id="20320058"/>
<accession>A0A074ZI33</accession>
<keyword evidence="2" id="KW-1185">Reference proteome</keyword>
<gene>
    <name evidence="1" type="ORF">T265_05876</name>
</gene>
<proteinExistence type="predicted"/>
<dbReference type="Proteomes" id="UP000054324">
    <property type="component" value="Unassembled WGS sequence"/>
</dbReference>